<reference evidence="10" key="1">
    <citation type="submission" date="2019-09" db="EMBL/GenBank/DDBJ databases">
        <authorList>
            <person name="Needham M D."/>
        </authorList>
    </citation>
    <scope>NUCLEOTIDE SEQUENCE</scope>
</reference>
<gene>
    <name evidence="10" type="ORF">CPAV1605_1219</name>
</gene>
<dbReference type="SUPFAM" id="SSF52540">
    <property type="entry name" value="P-loop containing nucleoside triphosphate hydrolases"/>
    <property type="match status" value="1"/>
</dbReference>
<dbReference type="SMART" id="SM00382">
    <property type="entry name" value="AAA"/>
    <property type="match status" value="1"/>
</dbReference>
<dbReference type="GO" id="GO:0042626">
    <property type="term" value="F:ATPase-coupled transmembrane transporter activity"/>
    <property type="evidence" value="ECO:0007669"/>
    <property type="project" value="TreeGrafter"/>
</dbReference>
<protein>
    <recommendedName>
        <fullName evidence="9">AAA+ ATPase domain-containing protein</fullName>
    </recommendedName>
</protein>
<feature type="transmembrane region" description="Helical" evidence="8">
    <location>
        <begin position="6"/>
        <end position="34"/>
    </location>
</feature>
<dbReference type="GO" id="GO:0005524">
    <property type="term" value="F:ATP binding"/>
    <property type="evidence" value="ECO:0007669"/>
    <property type="project" value="UniProtKB-KW"/>
</dbReference>
<dbReference type="GO" id="GO:0016887">
    <property type="term" value="F:ATP hydrolysis activity"/>
    <property type="evidence" value="ECO:0007669"/>
    <property type="project" value="InterPro"/>
</dbReference>
<evidence type="ECO:0000256" key="8">
    <source>
        <dbReference type="SAM" id="Phobius"/>
    </source>
</evidence>
<feature type="domain" description="AAA+ ATPase" evidence="9">
    <location>
        <begin position="404"/>
        <end position="565"/>
    </location>
</feature>
<keyword evidence="5" id="KW-0067">ATP-binding</keyword>
<dbReference type="PANTHER" id="PTHR43553">
    <property type="entry name" value="HEAVY METAL TRANSPORTER"/>
    <property type="match status" value="1"/>
</dbReference>
<dbReference type="AlphaFoldDB" id="A0A5E8CJE9"/>
<feature type="transmembrane region" description="Helical" evidence="8">
    <location>
        <begin position="71"/>
        <end position="93"/>
    </location>
</feature>
<keyword evidence="8" id="KW-0812">Transmembrane</keyword>
<keyword evidence="6" id="KW-1278">Translocase</keyword>
<proteinExistence type="predicted"/>
<sequence length="565" mass="67716">MLYYILFLIYTIFLFFNTYKSNFFLITTIIFIIYKTGVLFKEWKNKRKLLNAKDSFKVDYNDVMSKADNKFLFNSNLIFCFSILMTTILYSYMEYLNTRYFKLKKIFLLSFAFIYPVLATLCLWDNPFLYYFNTLELNYIEKFYDLIFYKKVIRTDIKDTDNLNKELLITFLEKSKNLMKEYTTNKNLLRMYVILLSADFFLISFFCNLKWVFKMVIAYCLFYLLIFRKYNIDQNIFSSPLQSIISRSSNTSNFIFSDFRNMILYNNRGIDNNYIDTILENNDDLFENRKKNTKYNSIFMFKVGLFKRLVYFSTIVFYYYKSKLSFTTVSITESLVVISYMFMMNDHIFFSINHLTKALKITDEYNKYRLDEIKNHKYRGFLEKISNNIKYKDNTIYLYETPFKNKIIYLRGKSGKGKTTILKNIVYNIPELSICYLSQELELNLKNINLKKVIQGFLIEENDDYIKEAMDISCLSDKFLMDSVISEASGGEKQRIRIARVIYYLKITKSNILVMDEPDNNLDSLLFQRIINNILKLENLKHIILTSHKFSSLQNIPNIQIYDIK</sequence>
<evidence type="ECO:0000256" key="4">
    <source>
        <dbReference type="ARBA" id="ARBA00022741"/>
    </source>
</evidence>
<dbReference type="InterPro" id="IPR003439">
    <property type="entry name" value="ABC_transporter-like_ATP-bd"/>
</dbReference>
<evidence type="ECO:0000259" key="9">
    <source>
        <dbReference type="SMART" id="SM00382"/>
    </source>
</evidence>
<keyword evidence="2" id="KW-0813">Transport</keyword>
<keyword evidence="3" id="KW-1003">Cell membrane</keyword>
<dbReference type="Pfam" id="PF00005">
    <property type="entry name" value="ABC_tran"/>
    <property type="match status" value="1"/>
</dbReference>
<evidence type="ECO:0000256" key="7">
    <source>
        <dbReference type="ARBA" id="ARBA00023136"/>
    </source>
</evidence>
<evidence type="ECO:0000256" key="3">
    <source>
        <dbReference type="ARBA" id="ARBA00022475"/>
    </source>
</evidence>
<evidence type="ECO:0000256" key="1">
    <source>
        <dbReference type="ARBA" id="ARBA00004202"/>
    </source>
</evidence>
<dbReference type="InterPro" id="IPR003593">
    <property type="entry name" value="AAA+_ATPase"/>
</dbReference>
<dbReference type="EMBL" id="CABVLZ010000004">
    <property type="protein sequence ID" value="VVU95468.1"/>
    <property type="molecule type" value="Genomic_DNA"/>
</dbReference>
<evidence type="ECO:0000256" key="5">
    <source>
        <dbReference type="ARBA" id="ARBA00022840"/>
    </source>
</evidence>
<dbReference type="Gene3D" id="3.40.50.300">
    <property type="entry name" value="P-loop containing nucleotide triphosphate hydrolases"/>
    <property type="match status" value="1"/>
</dbReference>
<feature type="transmembrane region" description="Helical" evidence="8">
    <location>
        <begin position="188"/>
        <end position="205"/>
    </location>
</feature>
<dbReference type="PANTHER" id="PTHR43553:SF27">
    <property type="entry name" value="ENERGY-COUPLING FACTOR TRANSPORTER ATP-BINDING PROTEIN ECFA2"/>
    <property type="match status" value="1"/>
</dbReference>
<feature type="transmembrane region" description="Helical" evidence="8">
    <location>
        <begin position="211"/>
        <end position="227"/>
    </location>
</feature>
<name>A0A5E8CJE9_9ZZZZ</name>
<dbReference type="CDD" id="cd00267">
    <property type="entry name" value="ABC_ATPase"/>
    <property type="match status" value="1"/>
</dbReference>
<keyword evidence="4" id="KW-0547">Nucleotide-binding</keyword>
<dbReference type="InterPro" id="IPR027417">
    <property type="entry name" value="P-loop_NTPase"/>
</dbReference>
<keyword evidence="8" id="KW-1133">Transmembrane helix</keyword>
<evidence type="ECO:0000313" key="10">
    <source>
        <dbReference type="EMBL" id="VVU95468.1"/>
    </source>
</evidence>
<dbReference type="InterPro" id="IPR050095">
    <property type="entry name" value="ECF_ABC_transporter_ATP-bd"/>
</dbReference>
<evidence type="ECO:0000256" key="2">
    <source>
        <dbReference type="ARBA" id="ARBA00022448"/>
    </source>
</evidence>
<accession>A0A5E8CJE9</accession>
<dbReference type="GO" id="GO:0043190">
    <property type="term" value="C:ATP-binding cassette (ABC) transporter complex"/>
    <property type="evidence" value="ECO:0007669"/>
    <property type="project" value="TreeGrafter"/>
</dbReference>
<evidence type="ECO:0000256" key="6">
    <source>
        <dbReference type="ARBA" id="ARBA00022967"/>
    </source>
</evidence>
<comment type="subcellular location">
    <subcellularLocation>
        <location evidence="1">Cell membrane</location>
        <topology evidence="1">Peripheral membrane protein</topology>
    </subcellularLocation>
</comment>
<keyword evidence="7 8" id="KW-0472">Membrane</keyword>
<feature type="transmembrane region" description="Helical" evidence="8">
    <location>
        <begin position="105"/>
        <end position="124"/>
    </location>
</feature>
<feature type="transmembrane region" description="Helical" evidence="8">
    <location>
        <begin position="299"/>
        <end position="320"/>
    </location>
</feature>
<organism evidence="10">
    <name type="scientific">seawater metagenome</name>
    <dbReference type="NCBI Taxonomy" id="1561972"/>
    <lineage>
        <taxon>unclassified sequences</taxon>
        <taxon>metagenomes</taxon>
        <taxon>ecological metagenomes</taxon>
    </lineage>
</organism>